<gene>
    <name evidence="2" type="primary">spiG</name>
</gene>
<dbReference type="InterPro" id="IPR002575">
    <property type="entry name" value="Aminoglycoside_PTrfase"/>
</dbReference>
<accession>V5IZI1</accession>
<dbReference type="PROSITE" id="PS00108">
    <property type="entry name" value="PROTEIN_KINASE_ST"/>
    <property type="match status" value="1"/>
</dbReference>
<dbReference type="Pfam" id="PF01636">
    <property type="entry name" value="APH"/>
    <property type="match status" value="1"/>
</dbReference>
<evidence type="ECO:0000259" key="1">
    <source>
        <dbReference type="PROSITE" id="PS50011"/>
    </source>
</evidence>
<dbReference type="InterPro" id="IPR041726">
    <property type="entry name" value="ACAD10_11_N"/>
</dbReference>
<dbReference type="AlphaFoldDB" id="V5IZI1"/>
<proteinExistence type="predicted"/>
<feature type="domain" description="Protein kinase" evidence="1">
    <location>
        <begin position="19"/>
        <end position="322"/>
    </location>
</feature>
<reference evidence="2" key="1">
    <citation type="submission" date="2011-11" db="EMBL/GenBank/DDBJ databases">
        <title>Spiruchostatin biosynthetic gene cluster in Pseudomonas sp. Q71576.</title>
        <authorList>
            <person name="Potharla V.Y."/>
            <person name="Wang C."/>
            <person name="Cheng Y.-Q."/>
        </authorList>
    </citation>
    <scope>NUCLEOTIDE SEQUENCE</scope>
    <source>
        <strain evidence="2">Q71576</strain>
    </source>
</reference>
<dbReference type="InterPro" id="IPR000719">
    <property type="entry name" value="Prot_kinase_dom"/>
</dbReference>
<evidence type="ECO:0000313" key="2">
    <source>
        <dbReference type="EMBL" id="AFR69336.1"/>
    </source>
</evidence>
<name>V5IZI1_9PSED</name>
<dbReference type="GO" id="GO:0004672">
    <property type="term" value="F:protein kinase activity"/>
    <property type="evidence" value="ECO:0007669"/>
    <property type="project" value="InterPro"/>
</dbReference>
<dbReference type="InterPro" id="IPR008271">
    <property type="entry name" value="Ser/Thr_kinase_AS"/>
</dbReference>
<organism evidence="2">
    <name type="scientific">Pseudomonas sp. Q71576</name>
    <dbReference type="NCBI Taxonomy" id="1231908"/>
    <lineage>
        <taxon>Bacteria</taxon>
        <taxon>Pseudomonadati</taxon>
        <taxon>Pseudomonadota</taxon>
        <taxon>Gammaproteobacteria</taxon>
        <taxon>Pseudomonadales</taxon>
        <taxon>Pseudomonadaceae</taxon>
        <taxon>Pseudomonas</taxon>
    </lineage>
</organism>
<dbReference type="InterPro" id="IPR051678">
    <property type="entry name" value="AGP_Transferase"/>
</dbReference>
<sequence>MSLQVAHSTMTALGSPGAAALATRIGAGRSSETYLVQANDRDLITYVLPSGSAREAQRRFAVLAQIAERYRLAPKPLAVVEACDEGRTLLVMERLPGVLPTACGSLSPDMVRRLCAGFISALASLHAIEIAPVDRPPDYLRRSIGDWERRWCEEEAAGAHDDFKSVVRWLADNLPDQVASAFVHNDFKLDNILVDPGDPARVVGVVDWELATIGHPLADLGVALAYWIERRDSSLLRLEAPGPSCALGAPTRQELVELYSAASGREVLHASYWYVYGLLRLAVITQQLVLRHKDGGQSVPRGLLIVRSLLAHASNTCGSGRL</sequence>
<dbReference type="EMBL" id="JQ045344">
    <property type="protein sequence ID" value="AFR69336.1"/>
    <property type="molecule type" value="Genomic_DNA"/>
</dbReference>
<dbReference type="PROSITE" id="PS50011">
    <property type="entry name" value="PROTEIN_KINASE_DOM"/>
    <property type="match status" value="1"/>
</dbReference>
<dbReference type="GO" id="GO:0005524">
    <property type="term" value="F:ATP binding"/>
    <property type="evidence" value="ECO:0007669"/>
    <property type="project" value="InterPro"/>
</dbReference>
<dbReference type="SMR" id="V5IZI1"/>
<dbReference type="PANTHER" id="PTHR21310">
    <property type="entry name" value="AMINOGLYCOSIDE PHOSPHOTRANSFERASE-RELATED-RELATED"/>
    <property type="match status" value="1"/>
</dbReference>
<dbReference type="InterPro" id="IPR011009">
    <property type="entry name" value="Kinase-like_dom_sf"/>
</dbReference>
<dbReference type="PANTHER" id="PTHR21310:SF40">
    <property type="entry name" value="AMINOGLYCOSIDE PHOSPHOTRANSFERASE DOMAIN-CONTAINING PROTEIN-RELATED"/>
    <property type="match status" value="1"/>
</dbReference>
<dbReference type="Gene3D" id="3.90.1200.10">
    <property type="match status" value="1"/>
</dbReference>
<dbReference type="CDD" id="cd05154">
    <property type="entry name" value="ACAD10_11_N-like"/>
    <property type="match status" value="1"/>
</dbReference>
<protein>
    <submittedName>
        <fullName evidence="2">Phosphotransfearse SpiG</fullName>
    </submittedName>
</protein>
<dbReference type="SUPFAM" id="SSF56112">
    <property type="entry name" value="Protein kinase-like (PK-like)"/>
    <property type="match status" value="1"/>
</dbReference>